<dbReference type="PANTHER" id="PTHR11430:SF76">
    <property type="entry name" value="MAJOR URINARY PROTEIN 1-RELATED"/>
    <property type="match status" value="1"/>
</dbReference>
<dbReference type="SUPFAM" id="SSF50814">
    <property type="entry name" value="Lipocalins"/>
    <property type="match status" value="1"/>
</dbReference>
<dbReference type="Ensembl" id="ENSMFAT00000086944.1">
    <property type="protein sequence ID" value="ENSMFAP00000054416.1"/>
    <property type="gene ID" value="ENSMFAG00000059458.1"/>
</dbReference>
<protein>
    <recommendedName>
        <fullName evidence="9">Lipocalin/cytosolic fatty-acid binding domain-containing protein</fullName>
    </recommendedName>
</protein>
<dbReference type="PRINTS" id="PR01221">
    <property type="entry name" value="MAJORURINARY"/>
</dbReference>
<dbReference type="Pfam" id="PF00061">
    <property type="entry name" value="Lipocalin"/>
    <property type="match status" value="1"/>
</dbReference>
<name>A0A7N9CMY2_MACFA</name>
<dbReference type="InterPro" id="IPR012674">
    <property type="entry name" value="Calycin"/>
</dbReference>
<evidence type="ECO:0000259" key="9">
    <source>
        <dbReference type="Pfam" id="PF00061"/>
    </source>
</evidence>
<evidence type="ECO:0000256" key="2">
    <source>
        <dbReference type="ARBA" id="ARBA00006889"/>
    </source>
</evidence>
<evidence type="ECO:0000256" key="8">
    <source>
        <dbReference type="SAM" id="SignalP"/>
    </source>
</evidence>
<dbReference type="Proteomes" id="UP000233100">
    <property type="component" value="Chromosome 15"/>
</dbReference>
<evidence type="ECO:0000256" key="7">
    <source>
        <dbReference type="RuleBase" id="RU003695"/>
    </source>
</evidence>
<feature type="chain" id="PRO_5030571699" description="Lipocalin/cytosolic fatty-acid binding domain-containing protein" evidence="8">
    <location>
        <begin position="43"/>
        <end position="211"/>
    </location>
</feature>
<reference evidence="10 11" key="1">
    <citation type="submission" date="2013-03" db="EMBL/GenBank/DDBJ databases">
        <authorList>
            <person name="Warren W."/>
            <person name="Wilson R.K."/>
        </authorList>
    </citation>
    <scope>NUCLEOTIDE SEQUENCE</scope>
</reference>
<dbReference type="InterPro" id="IPR002345">
    <property type="entry name" value="Lipocalin"/>
</dbReference>
<comment type="similarity">
    <text evidence="2 7">Belongs to the calycin superfamily. Lipocalin family.</text>
</comment>
<reference evidence="10" key="2">
    <citation type="submission" date="2025-08" db="UniProtKB">
        <authorList>
            <consortium name="Ensembl"/>
        </authorList>
    </citation>
    <scope>IDENTIFICATION</scope>
</reference>
<dbReference type="Gene3D" id="2.40.128.20">
    <property type="match status" value="1"/>
</dbReference>
<dbReference type="GO" id="GO:0036094">
    <property type="term" value="F:small molecule binding"/>
    <property type="evidence" value="ECO:0007669"/>
    <property type="project" value="InterPro"/>
</dbReference>
<dbReference type="PROSITE" id="PS00213">
    <property type="entry name" value="LIPOCALIN"/>
    <property type="match status" value="1"/>
</dbReference>
<dbReference type="InterPro" id="IPR022272">
    <property type="entry name" value="Lipocalin_CS"/>
</dbReference>
<keyword evidence="5" id="KW-0590">Pheromone-binding</keyword>
<keyword evidence="3" id="KW-0964">Secreted</keyword>
<evidence type="ECO:0000256" key="5">
    <source>
        <dbReference type="ARBA" id="ARBA00023106"/>
    </source>
</evidence>
<evidence type="ECO:0000256" key="4">
    <source>
        <dbReference type="ARBA" id="ARBA00022729"/>
    </source>
</evidence>
<dbReference type="GeneTree" id="ENSGT01050000244868"/>
<feature type="signal peptide" evidence="8">
    <location>
        <begin position="1"/>
        <end position="42"/>
    </location>
</feature>
<dbReference type="CDD" id="cd19428">
    <property type="entry name" value="lipocalin_MUP-like"/>
    <property type="match status" value="1"/>
</dbReference>
<dbReference type="GO" id="GO:0005550">
    <property type="term" value="F:pheromone binding"/>
    <property type="evidence" value="ECO:0007669"/>
    <property type="project" value="UniProtKB-KW"/>
</dbReference>
<dbReference type="InterPro" id="IPR000566">
    <property type="entry name" value="Lipocln_cytosolic_FA-bd_dom"/>
</dbReference>
<accession>A0A7N9CMY2</accession>
<dbReference type="PANTHER" id="PTHR11430">
    <property type="entry name" value="LIPOCALIN"/>
    <property type="match status" value="1"/>
</dbReference>
<dbReference type="PRINTS" id="PR00179">
    <property type="entry name" value="LIPOCALIN"/>
</dbReference>
<proteinExistence type="inferred from homology"/>
<sequence length="211" mass="23920">MSWGVEPLLEKDPPPATVEEAVLSPTKMMLLLLCLGLTLVCAQEEENNAVTSNFDLSKISGEWYSVLLASDCREKIEEDGSIRVFVEHIDYLGDSSLTFKLHEIENGTCTEINLACKPTEKNAICSADYKGHNVVDILETDYDNYIFFYNKNFKNGETFLLLELYARTPDVSSQLKERFVKYCEEHRIVKENIFDLTKVDRCLQARDGGAA</sequence>
<keyword evidence="11" id="KW-1185">Reference proteome</keyword>
<keyword evidence="4 8" id="KW-0732">Signal</keyword>
<evidence type="ECO:0000256" key="6">
    <source>
        <dbReference type="ARBA" id="ARBA00023157"/>
    </source>
</evidence>
<evidence type="ECO:0000256" key="1">
    <source>
        <dbReference type="ARBA" id="ARBA00004613"/>
    </source>
</evidence>
<comment type="subcellular location">
    <subcellularLocation>
        <location evidence="1">Secreted</location>
    </subcellularLocation>
</comment>
<dbReference type="InterPro" id="IPR002971">
    <property type="entry name" value="Maj_urinary"/>
</dbReference>
<keyword evidence="6" id="KW-1015">Disulfide bond</keyword>
<dbReference type="GO" id="GO:0005615">
    <property type="term" value="C:extracellular space"/>
    <property type="evidence" value="ECO:0007669"/>
    <property type="project" value="TreeGrafter"/>
</dbReference>
<feature type="domain" description="Lipocalin/cytosolic fatty-acid binding" evidence="9">
    <location>
        <begin position="60"/>
        <end position="199"/>
    </location>
</feature>
<dbReference type="AlphaFoldDB" id="A0A7N9CMY2"/>
<reference evidence="10" key="3">
    <citation type="submission" date="2025-09" db="UniProtKB">
        <authorList>
            <consortium name="Ensembl"/>
        </authorList>
    </citation>
    <scope>IDENTIFICATION</scope>
</reference>
<organism evidence="10 11">
    <name type="scientific">Macaca fascicularis</name>
    <name type="common">Crab-eating macaque</name>
    <name type="synonym">Cynomolgus monkey</name>
    <dbReference type="NCBI Taxonomy" id="9541"/>
    <lineage>
        <taxon>Eukaryota</taxon>
        <taxon>Metazoa</taxon>
        <taxon>Chordata</taxon>
        <taxon>Craniata</taxon>
        <taxon>Vertebrata</taxon>
        <taxon>Euteleostomi</taxon>
        <taxon>Mammalia</taxon>
        <taxon>Eutheria</taxon>
        <taxon>Euarchontoglires</taxon>
        <taxon>Primates</taxon>
        <taxon>Haplorrhini</taxon>
        <taxon>Catarrhini</taxon>
        <taxon>Cercopithecidae</taxon>
        <taxon>Cercopithecinae</taxon>
        <taxon>Macaca</taxon>
    </lineage>
</organism>
<evidence type="ECO:0000256" key="3">
    <source>
        <dbReference type="ARBA" id="ARBA00022525"/>
    </source>
</evidence>
<evidence type="ECO:0000313" key="10">
    <source>
        <dbReference type="Ensembl" id="ENSMFAP00000054416.1"/>
    </source>
</evidence>
<dbReference type="FunFam" id="2.40.128.20:FF:000008">
    <property type="entry name" value="Major urinary protein"/>
    <property type="match status" value="1"/>
</dbReference>
<evidence type="ECO:0000313" key="11">
    <source>
        <dbReference type="Proteomes" id="UP000233100"/>
    </source>
</evidence>